<dbReference type="GO" id="GO:0045910">
    <property type="term" value="P:negative regulation of DNA recombination"/>
    <property type="evidence" value="ECO:0007669"/>
    <property type="project" value="TreeGrafter"/>
</dbReference>
<comment type="caution">
    <text evidence="6">The sequence shown here is derived from an EMBL/GenBank/DDBJ whole genome shotgun (WGS) entry which is preliminary data.</text>
</comment>
<dbReference type="Gene3D" id="1.10.10.10">
    <property type="entry name" value="Winged helix-like DNA-binding domain superfamily/Winged helix DNA-binding domain"/>
    <property type="match status" value="1"/>
</dbReference>
<dbReference type="InterPro" id="IPR036390">
    <property type="entry name" value="WH_DNA-bd_sf"/>
</dbReference>
<evidence type="ECO:0000313" key="7">
    <source>
        <dbReference type="Proteomes" id="UP000283530"/>
    </source>
</evidence>
<dbReference type="GO" id="GO:0005730">
    <property type="term" value="C:nucleolus"/>
    <property type="evidence" value="ECO:0007669"/>
    <property type="project" value="TreeGrafter"/>
</dbReference>
<dbReference type="GO" id="GO:0003690">
    <property type="term" value="F:double-stranded DNA binding"/>
    <property type="evidence" value="ECO:0007669"/>
    <property type="project" value="TreeGrafter"/>
</dbReference>
<feature type="region of interest" description="Disordered" evidence="4">
    <location>
        <begin position="1"/>
        <end position="20"/>
    </location>
</feature>
<dbReference type="Proteomes" id="UP000283530">
    <property type="component" value="Unassembled WGS sequence"/>
</dbReference>
<feature type="compositionally biased region" description="Basic and acidic residues" evidence="4">
    <location>
        <begin position="113"/>
        <end position="123"/>
    </location>
</feature>
<evidence type="ECO:0000256" key="4">
    <source>
        <dbReference type="SAM" id="MobiDB-lite"/>
    </source>
</evidence>
<evidence type="ECO:0000256" key="2">
    <source>
        <dbReference type="ARBA" id="ARBA00023125"/>
    </source>
</evidence>
<dbReference type="PANTHER" id="PTHR11467:SF109">
    <property type="entry name" value="H15 DOMAIN-CONTAINING PROTEIN"/>
    <property type="match status" value="1"/>
</dbReference>
<feature type="compositionally biased region" description="Basic residues" evidence="4">
    <location>
        <begin position="139"/>
        <end position="150"/>
    </location>
</feature>
<dbReference type="PROSITE" id="PS51504">
    <property type="entry name" value="H15"/>
    <property type="match status" value="1"/>
</dbReference>
<dbReference type="EMBL" id="QPKB01000003">
    <property type="protein sequence ID" value="RWR79612.1"/>
    <property type="molecule type" value="Genomic_DNA"/>
</dbReference>
<dbReference type="STRING" id="337451.A0A3S3MU76"/>
<evidence type="ECO:0000256" key="3">
    <source>
        <dbReference type="ARBA" id="ARBA00023242"/>
    </source>
</evidence>
<proteinExistence type="predicted"/>
<dbReference type="SMART" id="SM00526">
    <property type="entry name" value="H15"/>
    <property type="match status" value="1"/>
</dbReference>
<evidence type="ECO:0000259" key="5">
    <source>
        <dbReference type="PROSITE" id="PS51504"/>
    </source>
</evidence>
<feature type="compositionally biased region" description="Low complexity" evidence="4">
    <location>
        <begin position="89"/>
        <end position="102"/>
    </location>
</feature>
<dbReference type="CDD" id="cd00073">
    <property type="entry name" value="H15"/>
    <property type="match status" value="1"/>
</dbReference>
<gene>
    <name evidence="6" type="ORF">CKAN_00819600</name>
</gene>
<protein>
    <submittedName>
        <fullName evidence="6">Titin-like protein</fullName>
    </submittedName>
</protein>
<dbReference type="AlphaFoldDB" id="A0A3S3MU76"/>
<feature type="region of interest" description="Disordered" evidence="4">
    <location>
        <begin position="89"/>
        <end position="166"/>
    </location>
</feature>
<dbReference type="GO" id="GO:0031492">
    <property type="term" value="F:nucleosomal DNA binding"/>
    <property type="evidence" value="ECO:0007669"/>
    <property type="project" value="TreeGrafter"/>
</dbReference>
<dbReference type="GO" id="GO:0000786">
    <property type="term" value="C:nucleosome"/>
    <property type="evidence" value="ECO:0007669"/>
    <property type="project" value="InterPro"/>
</dbReference>
<dbReference type="GO" id="GO:0006334">
    <property type="term" value="P:nucleosome assembly"/>
    <property type="evidence" value="ECO:0007669"/>
    <property type="project" value="InterPro"/>
</dbReference>
<keyword evidence="7" id="KW-1185">Reference proteome</keyword>
<accession>A0A3S3MU76</accession>
<evidence type="ECO:0000313" key="6">
    <source>
        <dbReference type="EMBL" id="RWR79612.1"/>
    </source>
</evidence>
<dbReference type="Pfam" id="PF00538">
    <property type="entry name" value="Linker_histone"/>
    <property type="match status" value="1"/>
</dbReference>
<evidence type="ECO:0000256" key="1">
    <source>
        <dbReference type="ARBA" id="ARBA00004123"/>
    </source>
</evidence>
<dbReference type="OrthoDB" id="1110759at2759"/>
<keyword evidence="3" id="KW-0539">Nucleus</keyword>
<comment type="subcellular location">
    <subcellularLocation>
        <location evidence="1">Nucleus</location>
    </subcellularLocation>
</comment>
<feature type="compositionally biased region" description="Polar residues" evidence="4">
    <location>
        <begin position="1"/>
        <end position="10"/>
    </location>
</feature>
<keyword evidence="2" id="KW-0238">DNA-binding</keyword>
<reference evidence="6 7" key="1">
    <citation type="journal article" date="2019" name="Nat. Plants">
        <title>Stout camphor tree genome fills gaps in understanding of flowering plant genome evolution.</title>
        <authorList>
            <person name="Chaw S.M."/>
            <person name="Liu Y.C."/>
            <person name="Wu Y.W."/>
            <person name="Wang H.Y."/>
            <person name="Lin C.I."/>
            <person name="Wu C.S."/>
            <person name="Ke H.M."/>
            <person name="Chang L.Y."/>
            <person name="Hsu C.Y."/>
            <person name="Yang H.T."/>
            <person name="Sudianto E."/>
            <person name="Hsu M.H."/>
            <person name="Wu K.P."/>
            <person name="Wang L.N."/>
            <person name="Leebens-Mack J.H."/>
            <person name="Tsai I.J."/>
        </authorList>
    </citation>
    <scope>NUCLEOTIDE SEQUENCE [LARGE SCALE GENOMIC DNA]</scope>
    <source>
        <strain evidence="7">cv. Chaw 1501</strain>
        <tissue evidence="6">Young leaves</tissue>
    </source>
</reference>
<dbReference type="GO" id="GO:0030261">
    <property type="term" value="P:chromosome condensation"/>
    <property type="evidence" value="ECO:0007669"/>
    <property type="project" value="TreeGrafter"/>
</dbReference>
<organism evidence="6 7">
    <name type="scientific">Cinnamomum micranthum f. kanehirae</name>
    <dbReference type="NCBI Taxonomy" id="337451"/>
    <lineage>
        <taxon>Eukaryota</taxon>
        <taxon>Viridiplantae</taxon>
        <taxon>Streptophyta</taxon>
        <taxon>Embryophyta</taxon>
        <taxon>Tracheophyta</taxon>
        <taxon>Spermatophyta</taxon>
        <taxon>Magnoliopsida</taxon>
        <taxon>Magnoliidae</taxon>
        <taxon>Laurales</taxon>
        <taxon>Lauraceae</taxon>
        <taxon>Cinnamomum</taxon>
    </lineage>
</organism>
<dbReference type="InterPro" id="IPR036388">
    <property type="entry name" value="WH-like_DNA-bd_sf"/>
</dbReference>
<dbReference type="PANTHER" id="PTHR11467">
    <property type="entry name" value="HISTONE H1"/>
    <property type="match status" value="1"/>
</dbReference>
<dbReference type="SUPFAM" id="SSF46785">
    <property type="entry name" value="Winged helix' DNA-binding domain"/>
    <property type="match status" value="1"/>
</dbReference>
<feature type="domain" description="H15" evidence="5">
    <location>
        <begin position="20"/>
        <end position="90"/>
    </location>
</feature>
<dbReference type="InterPro" id="IPR005818">
    <property type="entry name" value="Histone_H1/H5_H15"/>
</dbReference>
<name>A0A3S3MU76_9MAGN</name>
<sequence>MAATTGNESRSLVLFSRTPDHPPYAEMVSHAITALDEETGSSESSISKHIQSNYDDLPSAHDNLLHYHLSKLTRLGEILQLSPGFYTLPHSQSQNPNPNPLHGRSSKLPWSTEPDKEKHRTVDNDPVFDVEERGSATVRKGRGRPRKVKPAGHEKSGGHALDAGGGEVGLFPMEGAVEGGDGMIRGRLPKAKIRKDGDGVLRLEEPVVVLG</sequence>